<dbReference type="EMBL" id="VLLE01000005">
    <property type="protein sequence ID" value="TWI80396.1"/>
    <property type="molecule type" value="Genomic_DNA"/>
</dbReference>
<dbReference type="Proteomes" id="UP000316167">
    <property type="component" value="Unassembled WGS sequence"/>
</dbReference>
<evidence type="ECO:0000256" key="1">
    <source>
        <dbReference type="ARBA" id="ARBA00008348"/>
    </source>
</evidence>
<dbReference type="EC" id="5.4.99.-" evidence="3"/>
<feature type="domain" description="Pseudouridine synthase RsuA/RluA-like" evidence="4">
    <location>
        <begin position="8"/>
        <end position="158"/>
    </location>
</feature>
<dbReference type="PANTHER" id="PTHR47683:SF2">
    <property type="entry name" value="RNA-BINDING S4 DOMAIN-CONTAINING PROTEIN"/>
    <property type="match status" value="1"/>
</dbReference>
<dbReference type="SUPFAM" id="SSF55120">
    <property type="entry name" value="Pseudouridine synthase"/>
    <property type="match status" value="1"/>
</dbReference>
<keyword evidence="2 3" id="KW-0413">Isomerase</keyword>
<dbReference type="GO" id="GO:0001522">
    <property type="term" value="P:pseudouridine synthesis"/>
    <property type="evidence" value="ECO:0007669"/>
    <property type="project" value="InterPro"/>
</dbReference>
<dbReference type="InterPro" id="IPR020103">
    <property type="entry name" value="PsdUridine_synth_cat_dom_sf"/>
</dbReference>
<keyword evidence="6" id="KW-1185">Reference proteome</keyword>
<dbReference type="InterPro" id="IPR050343">
    <property type="entry name" value="RsuA_PseudoU_synthase"/>
</dbReference>
<evidence type="ECO:0000256" key="3">
    <source>
        <dbReference type="RuleBase" id="RU003887"/>
    </source>
</evidence>
<dbReference type="Gene3D" id="3.30.70.1560">
    <property type="entry name" value="Alpha-L RNA-binding motif"/>
    <property type="match status" value="1"/>
</dbReference>
<comment type="similarity">
    <text evidence="1 3">Belongs to the pseudouridine synthase RsuA family.</text>
</comment>
<dbReference type="InterPro" id="IPR020094">
    <property type="entry name" value="TruA/RsuA/RluB/E/F_N"/>
</dbReference>
<dbReference type="NCBIfam" id="TIGR00093">
    <property type="entry name" value="pseudouridine synthase"/>
    <property type="match status" value="1"/>
</dbReference>
<evidence type="ECO:0000313" key="5">
    <source>
        <dbReference type="EMBL" id="TWI80396.1"/>
    </source>
</evidence>
<organism evidence="5 6">
    <name type="scientific">Lacibacter cauensis</name>
    <dbReference type="NCBI Taxonomy" id="510947"/>
    <lineage>
        <taxon>Bacteria</taxon>
        <taxon>Pseudomonadati</taxon>
        <taxon>Bacteroidota</taxon>
        <taxon>Chitinophagia</taxon>
        <taxon>Chitinophagales</taxon>
        <taxon>Chitinophagaceae</taxon>
        <taxon>Lacibacter</taxon>
    </lineage>
</organism>
<reference evidence="5 6" key="1">
    <citation type="journal article" date="2015" name="Stand. Genomic Sci.">
        <title>Genomic Encyclopedia of Bacterial and Archaeal Type Strains, Phase III: the genomes of soil and plant-associated and newly described type strains.</title>
        <authorList>
            <person name="Whitman W.B."/>
            <person name="Woyke T."/>
            <person name="Klenk H.P."/>
            <person name="Zhou Y."/>
            <person name="Lilburn T.G."/>
            <person name="Beck B.J."/>
            <person name="De Vos P."/>
            <person name="Vandamme P."/>
            <person name="Eisen J.A."/>
            <person name="Garrity G."/>
            <person name="Hugenholtz P."/>
            <person name="Kyrpides N.C."/>
        </authorList>
    </citation>
    <scope>NUCLEOTIDE SEQUENCE [LARGE SCALE GENOMIC DNA]</scope>
    <source>
        <strain evidence="5 6">CGMCC 1.7271</strain>
    </source>
</reference>
<dbReference type="InterPro" id="IPR006145">
    <property type="entry name" value="PsdUridine_synth_RsuA/RluA"/>
</dbReference>
<dbReference type="PROSITE" id="PS01149">
    <property type="entry name" value="PSI_RSU"/>
    <property type="match status" value="1"/>
</dbReference>
<proteinExistence type="inferred from homology"/>
<dbReference type="PANTHER" id="PTHR47683">
    <property type="entry name" value="PSEUDOURIDINE SYNTHASE FAMILY PROTEIN-RELATED"/>
    <property type="match status" value="1"/>
</dbReference>
<dbReference type="GO" id="GO:0006364">
    <property type="term" value="P:rRNA processing"/>
    <property type="evidence" value="ECO:0007669"/>
    <property type="project" value="UniProtKB-ARBA"/>
</dbReference>
<dbReference type="AlphaFoldDB" id="A0A562SHX6"/>
<dbReference type="RefSeq" id="WP_144887281.1">
    <property type="nucleotide sequence ID" value="NZ_VLLE01000005.1"/>
</dbReference>
<dbReference type="Gene3D" id="3.30.70.580">
    <property type="entry name" value="Pseudouridine synthase I, catalytic domain, N-terminal subdomain"/>
    <property type="match status" value="1"/>
</dbReference>
<gene>
    <name evidence="5" type="ORF">IQ13_3073</name>
</gene>
<dbReference type="Pfam" id="PF00849">
    <property type="entry name" value="PseudoU_synth_2"/>
    <property type="match status" value="1"/>
</dbReference>
<dbReference type="InterPro" id="IPR000748">
    <property type="entry name" value="PsdUridine_synth_RsuA/RluB/E/F"/>
</dbReference>
<dbReference type="OrthoDB" id="1012272at2"/>
<comment type="caution">
    <text evidence="5">The sequence shown here is derived from an EMBL/GenBank/DDBJ whole genome shotgun (WGS) entry which is preliminary data.</text>
</comment>
<evidence type="ECO:0000313" key="6">
    <source>
        <dbReference type="Proteomes" id="UP000316167"/>
    </source>
</evidence>
<protein>
    <recommendedName>
        <fullName evidence="3">Pseudouridine synthase</fullName>
        <ecNumber evidence="3">5.4.99.-</ecNumber>
    </recommendedName>
</protein>
<sequence>MSTSPHRYFIINKPYNMVSQFISSHDVRLLGDLDFDFPEGTHAIGRLDNHSEGLLLLTTNKKVTRLLFDPKKNHERSYLVMVNRTVTPELLHQLKTGVSIKIKEGEEYTAVPTSIEMVEDVTTVYKHMDDVRQQYEHSWLLMTLTEGKFHQVRKMVQAINRRCQRLVRVSIGNLKLGDLKPGAVKEMQEKEFFELIGIEYKA</sequence>
<dbReference type="InterPro" id="IPR042092">
    <property type="entry name" value="PsdUridine_s_RsuA/RluB/E/F_cat"/>
</dbReference>
<accession>A0A562SHX6</accession>
<dbReference type="GO" id="GO:0009982">
    <property type="term" value="F:pseudouridine synthase activity"/>
    <property type="evidence" value="ECO:0007669"/>
    <property type="project" value="InterPro"/>
</dbReference>
<evidence type="ECO:0000256" key="2">
    <source>
        <dbReference type="ARBA" id="ARBA00023235"/>
    </source>
</evidence>
<name>A0A562SHX6_9BACT</name>
<dbReference type="InterPro" id="IPR018496">
    <property type="entry name" value="PsdUridine_synth_RsuA/RluB_CS"/>
</dbReference>
<dbReference type="GO" id="GO:0003723">
    <property type="term" value="F:RNA binding"/>
    <property type="evidence" value="ECO:0007669"/>
    <property type="project" value="InterPro"/>
</dbReference>
<dbReference type="GO" id="GO:0140098">
    <property type="term" value="F:catalytic activity, acting on RNA"/>
    <property type="evidence" value="ECO:0007669"/>
    <property type="project" value="UniProtKB-ARBA"/>
</dbReference>
<evidence type="ECO:0000259" key="4">
    <source>
        <dbReference type="Pfam" id="PF00849"/>
    </source>
</evidence>